<evidence type="ECO:0000256" key="1">
    <source>
        <dbReference type="SAM" id="SignalP"/>
    </source>
</evidence>
<dbReference type="OrthoDB" id="7946875at2"/>
<dbReference type="Proteomes" id="UP000182258">
    <property type="component" value="Unassembled WGS sequence"/>
</dbReference>
<dbReference type="PATRIC" id="fig|728005.3.peg.4067"/>
<gene>
    <name evidence="3" type="ORF">SAMN04488059_107129</name>
    <name evidence="2" type="ORF">WH91_07800</name>
</gene>
<reference evidence="2 4" key="1">
    <citation type="submission" date="2015-03" db="EMBL/GenBank/DDBJ databases">
        <authorList>
            <person name="Lepp D."/>
            <person name="Hassan Y.I."/>
            <person name="Li X.-Z."/>
            <person name="Zhou T."/>
        </authorList>
    </citation>
    <scope>NUCLEOTIDE SEQUENCE [LARGE SCALE GENOMIC DNA]</scope>
    <source>
        <strain evidence="2 4">Cr7-05</strain>
    </source>
</reference>
<dbReference type="Proteomes" id="UP000033519">
    <property type="component" value="Unassembled WGS sequence"/>
</dbReference>
<dbReference type="EMBL" id="FOMB01000007">
    <property type="protein sequence ID" value="SFC59891.1"/>
    <property type="molecule type" value="Genomic_DNA"/>
</dbReference>
<sequence>MKKTVFVTALLATTILGASAAYAGGGGNHGGGGGGGYHPPTPPTPPVVDVCANDLCNPNLADFKQTLEGFQKAINLIVNVDDATGIVQKAVNAGNLVTVVQEDDAGLITAQLDIGLGTVLQDADIDQFALNKLDGDSWGSDFDDVTQSATNVVNSVTGLKIVVVDQTATNEQTSANKILGGKFSKFYDLEQAATNVVNSVTGTEVKRIIQNVETDQSASNFILGGKHGYDADAVDWNADDVTYTQAAVNAANLINIDLLRLGGIDQVSGHSQSATNIALFQSFHHYGADVYDFGQSATNVTNSVTVGQILSAGCGCYGAYEIDQMADASQYAKNLLSTLGDVSNTVQSATNVANSISIPTP</sequence>
<proteinExistence type="predicted"/>
<evidence type="ECO:0000313" key="5">
    <source>
        <dbReference type="Proteomes" id="UP000182258"/>
    </source>
</evidence>
<evidence type="ECO:0000313" key="4">
    <source>
        <dbReference type="Proteomes" id="UP000033519"/>
    </source>
</evidence>
<dbReference type="EMBL" id="LAPV01000086">
    <property type="protein sequence ID" value="KKC33594.1"/>
    <property type="molecule type" value="Genomic_DNA"/>
</dbReference>
<accession>A0A0F5Q0L5</accession>
<dbReference type="AlphaFoldDB" id="A0A0F5Q0L5"/>
<keyword evidence="1" id="KW-0732">Signal</keyword>
<reference evidence="3 5" key="2">
    <citation type="submission" date="2016-10" db="EMBL/GenBank/DDBJ databases">
        <authorList>
            <person name="de Groot N.N."/>
        </authorList>
    </citation>
    <scope>NUCLEOTIDE SEQUENCE [LARGE SCALE GENOMIC DNA]</scope>
    <source>
        <strain evidence="3 5">CGMCC 1.10210</strain>
    </source>
</reference>
<name>A0A0F5Q0L5_9HYPH</name>
<keyword evidence="4" id="KW-1185">Reference proteome</keyword>
<evidence type="ECO:0000313" key="2">
    <source>
        <dbReference type="EMBL" id="KKC33594.1"/>
    </source>
</evidence>
<organism evidence="3 5">
    <name type="scientific">Devosia psychrophila</name>
    <dbReference type="NCBI Taxonomy" id="728005"/>
    <lineage>
        <taxon>Bacteria</taxon>
        <taxon>Pseudomonadati</taxon>
        <taxon>Pseudomonadota</taxon>
        <taxon>Alphaproteobacteria</taxon>
        <taxon>Hyphomicrobiales</taxon>
        <taxon>Devosiaceae</taxon>
        <taxon>Devosia</taxon>
    </lineage>
</organism>
<protein>
    <submittedName>
        <fullName evidence="3">Uncharacterized protein</fullName>
    </submittedName>
</protein>
<dbReference type="RefSeq" id="WP_046170428.1">
    <property type="nucleotide sequence ID" value="NZ_FOMB01000007.1"/>
</dbReference>
<feature type="signal peptide" evidence="1">
    <location>
        <begin position="1"/>
        <end position="23"/>
    </location>
</feature>
<feature type="chain" id="PRO_5010418738" evidence="1">
    <location>
        <begin position="24"/>
        <end position="361"/>
    </location>
</feature>
<evidence type="ECO:0000313" key="3">
    <source>
        <dbReference type="EMBL" id="SFC59891.1"/>
    </source>
</evidence>